<reference evidence="2" key="1">
    <citation type="submission" date="2019-12" db="EMBL/GenBank/DDBJ databases">
        <title>High-Quality draft genome sequences of three cyanobacteria isolated from the limestone walls of the Old Cathedral of Coimbra.</title>
        <authorList>
            <person name="Tiago I."/>
            <person name="Soares F."/>
            <person name="Portugal A."/>
        </authorList>
    </citation>
    <scope>NUCLEOTIDE SEQUENCE</scope>
    <source>
        <strain evidence="2">A</strain>
    </source>
</reference>
<gene>
    <name evidence="2" type="ORF">GS601_04890</name>
</gene>
<accession>A0A8J7Z568</accession>
<feature type="transmembrane region" description="Helical" evidence="1">
    <location>
        <begin position="41"/>
        <end position="69"/>
    </location>
</feature>
<keyword evidence="1" id="KW-0812">Transmembrane</keyword>
<name>A0A8J7Z568_9CYAN</name>
<dbReference type="Proteomes" id="UP000646053">
    <property type="component" value="Unassembled WGS sequence"/>
</dbReference>
<feature type="transmembrane region" description="Helical" evidence="1">
    <location>
        <begin position="75"/>
        <end position="97"/>
    </location>
</feature>
<dbReference type="AlphaFoldDB" id="A0A8J7Z568"/>
<sequence>MKALEYIWAENLFFFAIATAFLAVLGWLWRHTKSFDIPLPLPIWLKFWFFTVQVFGVLVPIGVAIWLRLSSADTLPFAILLSYLLMLALQITTEVVLLRQFHSVAWIAIPYLYLPYRVWQLYQGIVMTTAVGQVGWFQALLVLEIGLWIVNYSFNLIQLPGLLRWDQPVIGEEEGKLGSTLQN</sequence>
<evidence type="ECO:0000313" key="2">
    <source>
        <dbReference type="EMBL" id="NDJ16633.1"/>
    </source>
</evidence>
<feature type="transmembrane region" description="Helical" evidence="1">
    <location>
        <begin position="12"/>
        <end position="29"/>
    </location>
</feature>
<evidence type="ECO:0000256" key="1">
    <source>
        <dbReference type="SAM" id="Phobius"/>
    </source>
</evidence>
<dbReference type="EMBL" id="WVIE01000004">
    <property type="protein sequence ID" value="NDJ16633.1"/>
    <property type="molecule type" value="Genomic_DNA"/>
</dbReference>
<protein>
    <submittedName>
        <fullName evidence="2">Uncharacterized protein</fullName>
    </submittedName>
</protein>
<comment type="caution">
    <text evidence="2">The sequence shown here is derived from an EMBL/GenBank/DDBJ whole genome shotgun (WGS) entry which is preliminary data.</text>
</comment>
<evidence type="ECO:0000313" key="3">
    <source>
        <dbReference type="Proteomes" id="UP000646053"/>
    </source>
</evidence>
<organism evidence="2 3">
    <name type="scientific">Myxacorys almedinensis A</name>
    <dbReference type="NCBI Taxonomy" id="2690445"/>
    <lineage>
        <taxon>Bacteria</taxon>
        <taxon>Bacillati</taxon>
        <taxon>Cyanobacteriota</taxon>
        <taxon>Cyanophyceae</taxon>
        <taxon>Leptolyngbyales</taxon>
        <taxon>Leptolyngbyaceae</taxon>
        <taxon>Myxacorys</taxon>
        <taxon>Myxacorys almedinensis</taxon>
    </lineage>
</organism>
<keyword evidence="1" id="KW-0472">Membrane</keyword>
<keyword evidence="1" id="KW-1133">Transmembrane helix</keyword>
<keyword evidence="3" id="KW-1185">Reference proteome</keyword>
<proteinExistence type="predicted"/>
<dbReference type="RefSeq" id="WP_162422145.1">
    <property type="nucleotide sequence ID" value="NZ_WVIE01000004.1"/>
</dbReference>